<sequence length="541" mass="56539">MQFSVDFATQALASPADATVLILSGSSALDSLPAEAASVLRQAMQDGDWAPKAGRSLYLHRLGDASRVAVVGADALGATAVQDALQTGLKTLAGLTRGSIKHLALTVVGDVPWSFGHALALVRSVDQSVYVYTRTKPSARQDSQLGQVSWTVLAPSRARRVGGVDRSSFEAWLEEARATTAGVALARELANRPGNVCTPTHLGEQAEELARHWPQLKVEVLERKQIEKLGMGSFLSVTRGSAEPPRFIVARYTGTSKDVAPVVLVGKGITFDTGGISIKPAPDMDEMKFDMGGAASVLGTLRAIVQLQPRLNLVVLVPTCENMPSGTATKPGDVVTSMSGQTIEVLNTDAEGRLILCDALTYAERFKPAAVVDVATLTGACIIALGHRHSGLFSPDDELAGALGQAGQQALDTCWRMPVEEEYGQALKSHFADVANVGSRAGGSITAACFLARFAKAYRWAHLDVAGTAHVSGAAKGATGRPVSLLTRFVLDFAPKGPAPEAAPAKAAKAKGKAAAKVADKAVVKSAAKAPAARTARKVAR</sequence>
<protein>
    <submittedName>
        <fullName evidence="1">Leucyl aminopeptidase</fullName>
        <ecNumber evidence="1">3.4.11.1</ecNumber>
    </submittedName>
</protein>
<dbReference type="EC" id="3.4.11.1" evidence="1"/>
<name>A0ACC6P490_9BURK</name>
<evidence type="ECO:0000313" key="1">
    <source>
        <dbReference type="EMBL" id="MEJ7139049.1"/>
    </source>
</evidence>
<comment type="caution">
    <text evidence="1">The sequence shown here is derived from an EMBL/GenBank/DDBJ whole genome shotgun (WGS) entry which is preliminary data.</text>
</comment>
<gene>
    <name evidence="1" type="ORF">RV045_11500</name>
</gene>
<evidence type="ECO:0000313" key="2">
    <source>
        <dbReference type="Proteomes" id="UP001364695"/>
    </source>
</evidence>
<proteinExistence type="predicted"/>
<keyword evidence="1" id="KW-0031">Aminopeptidase</keyword>
<dbReference type="EMBL" id="JAWDIE010000019">
    <property type="protein sequence ID" value="MEJ7139049.1"/>
    <property type="molecule type" value="Genomic_DNA"/>
</dbReference>
<dbReference type="Proteomes" id="UP001364695">
    <property type="component" value="Unassembled WGS sequence"/>
</dbReference>
<organism evidence="1 2">
    <name type="scientific">Amphibiibacter pelophylacis</name>
    <dbReference type="NCBI Taxonomy" id="1799477"/>
    <lineage>
        <taxon>Bacteria</taxon>
        <taxon>Pseudomonadati</taxon>
        <taxon>Pseudomonadota</taxon>
        <taxon>Betaproteobacteria</taxon>
        <taxon>Burkholderiales</taxon>
        <taxon>Sphaerotilaceae</taxon>
        <taxon>Amphibiibacter</taxon>
    </lineage>
</organism>
<accession>A0ACC6P490</accession>
<reference evidence="1" key="1">
    <citation type="submission" date="2023-10" db="EMBL/GenBank/DDBJ databases">
        <title>Amphibacter perezi, gen. nov., sp. nov. a novel taxa of the family Comamonadaceae, class Betaproteobacteria isolated from the skin microbiota of Pelophylax perezi from different populations.</title>
        <authorList>
            <person name="Costa S."/>
            <person name="Proenca D.N."/>
            <person name="Lopes I."/>
            <person name="Morais P.V."/>
        </authorList>
    </citation>
    <scope>NUCLEOTIDE SEQUENCE</scope>
    <source>
        <strain evidence="1">SL12-8</strain>
    </source>
</reference>
<keyword evidence="1" id="KW-0645">Protease</keyword>
<keyword evidence="2" id="KW-1185">Reference proteome</keyword>
<keyword evidence="1" id="KW-0378">Hydrolase</keyword>